<feature type="transmembrane region" description="Helical" evidence="1">
    <location>
        <begin position="212"/>
        <end position="238"/>
    </location>
</feature>
<accession>A0A6N2ZR12</accession>
<proteinExistence type="predicted"/>
<keyword evidence="1" id="KW-1133">Transmembrane helix</keyword>
<feature type="transmembrane region" description="Helical" evidence="1">
    <location>
        <begin position="94"/>
        <end position="112"/>
    </location>
</feature>
<dbReference type="RefSeq" id="WP_156625095.1">
    <property type="nucleotide sequence ID" value="NZ_CACRTO010000006.1"/>
</dbReference>
<feature type="transmembrane region" description="Helical" evidence="1">
    <location>
        <begin position="39"/>
        <end position="58"/>
    </location>
</feature>
<name>A0A6N2ZR12_9CLOT</name>
<evidence type="ECO:0000256" key="1">
    <source>
        <dbReference type="SAM" id="Phobius"/>
    </source>
</evidence>
<protein>
    <recommendedName>
        <fullName evidence="3">O-Antigen ligase</fullName>
    </recommendedName>
</protein>
<dbReference type="EMBL" id="CACRTO010000006">
    <property type="protein sequence ID" value="VYT80318.1"/>
    <property type="molecule type" value="Genomic_DNA"/>
</dbReference>
<sequence>MNNDVFNSGVMTKRGLFNRTSDLEIGMDEVTKNYSKEKLIIILFFAIFIMSQGIRGYLNNITGSSIFNYHGVPVAIIFFMFLQKRNKFSKANIVIFLSILSLCLIGFLKNRYGFSDLFRTIIGFVAPMMILLIDYRDIDMKYVFPKIYKYFNIFIYCTFFIQVIMSIKLGRTGGVVGHPLTSGWYYGIFISFNMIYYKYFKGKGDHLIIIDIIVALTGTVLAAGRMSLFAVIFLGVIYTFSCCRRRSIPYLILPVILGVFLSTEIVDKFIWDKFEETAAWGDVTNGRMLGIRDMMFFSIFPKFLLGRGLGYSNYVSQYLFGVVNFENPIIMFAFDYGILTTIFVIVLLLIIPIGSFINRKNYLLAINFICLFIIPFTYNGLAETVGIFIVLTFLIYIFLTLNFSIMKSSDTSGE</sequence>
<feature type="transmembrane region" description="Helical" evidence="1">
    <location>
        <begin position="183"/>
        <end position="200"/>
    </location>
</feature>
<evidence type="ECO:0008006" key="3">
    <source>
        <dbReference type="Google" id="ProtNLM"/>
    </source>
</evidence>
<feature type="transmembrane region" description="Helical" evidence="1">
    <location>
        <begin position="64"/>
        <end position="82"/>
    </location>
</feature>
<gene>
    <name evidence="2" type="ORF">CTLFYP3_00718</name>
</gene>
<feature type="transmembrane region" description="Helical" evidence="1">
    <location>
        <begin position="147"/>
        <end position="167"/>
    </location>
</feature>
<feature type="transmembrane region" description="Helical" evidence="1">
    <location>
        <begin position="362"/>
        <end position="378"/>
    </location>
</feature>
<feature type="transmembrane region" description="Helical" evidence="1">
    <location>
        <begin position="329"/>
        <end position="350"/>
    </location>
</feature>
<feature type="transmembrane region" description="Helical" evidence="1">
    <location>
        <begin position="250"/>
        <end position="270"/>
    </location>
</feature>
<keyword evidence="1" id="KW-0472">Membrane</keyword>
<feature type="transmembrane region" description="Helical" evidence="1">
    <location>
        <begin position="118"/>
        <end position="135"/>
    </location>
</feature>
<keyword evidence="1" id="KW-0812">Transmembrane</keyword>
<evidence type="ECO:0000313" key="2">
    <source>
        <dbReference type="EMBL" id="VYT80318.1"/>
    </source>
</evidence>
<feature type="transmembrane region" description="Helical" evidence="1">
    <location>
        <begin position="384"/>
        <end position="405"/>
    </location>
</feature>
<reference evidence="2" key="1">
    <citation type="submission" date="2019-11" db="EMBL/GenBank/DDBJ databases">
        <authorList>
            <person name="Feng L."/>
        </authorList>
    </citation>
    <scope>NUCLEOTIDE SEQUENCE</scope>
    <source>
        <strain evidence="2">CTertiumLFYP3</strain>
    </source>
</reference>
<dbReference type="AlphaFoldDB" id="A0A6N2ZR12"/>
<organism evidence="2">
    <name type="scientific">Clostridium tertium</name>
    <dbReference type="NCBI Taxonomy" id="1559"/>
    <lineage>
        <taxon>Bacteria</taxon>
        <taxon>Bacillati</taxon>
        <taxon>Bacillota</taxon>
        <taxon>Clostridia</taxon>
        <taxon>Eubacteriales</taxon>
        <taxon>Clostridiaceae</taxon>
        <taxon>Clostridium</taxon>
    </lineage>
</organism>